<proteinExistence type="predicted"/>
<feature type="domain" description="Mutator-like transposase" evidence="2">
    <location>
        <begin position="2"/>
        <end position="82"/>
    </location>
</feature>
<reference evidence="4" key="1">
    <citation type="submission" date="2025-08" db="UniProtKB">
        <authorList>
            <consortium name="RefSeq"/>
        </authorList>
    </citation>
    <scope>IDENTIFICATION</scope>
    <source>
        <tissue evidence="4">Whole body</tissue>
    </source>
</reference>
<dbReference type="GeneID" id="107071468"/>
<sequence length="246" mass="27917">MGTRLQAVKKDKTNTGIGGKGPGKLTDKVIQETTKFYGLAIRRHPDSLKDMKKEVWATYYHKCSSDENSQHQFCPEGEDSWCKWRKAEAKNELDQFHHDKPPLISEVQVAIKPVFEDLSKDELLIRCLGAETQNNNESLNSLIWTFAPKHLHSGPKIVEIASYLSVIIFNEGFDGVLKVMSVMGCPIGREAHTYVEKRDKKRISRSERRVSDVVKQARIDSRAEQSALKEFQEEQEGILYGPGIAD</sequence>
<organism evidence="3 4">
    <name type="scientific">Polistes dominula</name>
    <name type="common">European paper wasp</name>
    <name type="synonym">Vespa dominula</name>
    <dbReference type="NCBI Taxonomy" id="743375"/>
    <lineage>
        <taxon>Eukaryota</taxon>
        <taxon>Metazoa</taxon>
        <taxon>Ecdysozoa</taxon>
        <taxon>Arthropoda</taxon>
        <taxon>Hexapoda</taxon>
        <taxon>Insecta</taxon>
        <taxon>Pterygota</taxon>
        <taxon>Neoptera</taxon>
        <taxon>Endopterygota</taxon>
        <taxon>Hymenoptera</taxon>
        <taxon>Apocrita</taxon>
        <taxon>Aculeata</taxon>
        <taxon>Vespoidea</taxon>
        <taxon>Vespidae</taxon>
        <taxon>Polistinae</taxon>
        <taxon>Polistini</taxon>
        <taxon>Polistes</taxon>
    </lineage>
</organism>
<keyword evidence="3" id="KW-1185">Reference proteome</keyword>
<name>A0ABM1J0J8_POLDO</name>
<feature type="region of interest" description="Disordered" evidence="1">
    <location>
        <begin position="1"/>
        <end position="22"/>
    </location>
</feature>
<evidence type="ECO:0000313" key="3">
    <source>
        <dbReference type="Proteomes" id="UP000694924"/>
    </source>
</evidence>
<gene>
    <name evidence="4" type="primary">LOC107071468</name>
</gene>
<protein>
    <submittedName>
        <fullName evidence="4">Uncharacterized protein LOC107071468</fullName>
    </submittedName>
</protein>
<evidence type="ECO:0000256" key="1">
    <source>
        <dbReference type="SAM" id="MobiDB-lite"/>
    </source>
</evidence>
<evidence type="ECO:0000259" key="2">
    <source>
        <dbReference type="Pfam" id="PF20700"/>
    </source>
</evidence>
<evidence type="ECO:0000313" key="4">
    <source>
        <dbReference type="RefSeq" id="XP_015185985.1"/>
    </source>
</evidence>
<dbReference type="RefSeq" id="XP_015185985.1">
    <property type="nucleotide sequence ID" value="XM_015330499.1"/>
</dbReference>
<accession>A0ABM1J0J8</accession>
<dbReference type="Pfam" id="PF20700">
    <property type="entry name" value="Mutator"/>
    <property type="match status" value="1"/>
</dbReference>
<dbReference type="InterPro" id="IPR049012">
    <property type="entry name" value="Mutator_transp_dom"/>
</dbReference>
<dbReference type="Proteomes" id="UP000694924">
    <property type="component" value="Unplaced"/>
</dbReference>